<feature type="region of interest" description="Disordered" evidence="10">
    <location>
        <begin position="509"/>
        <end position="531"/>
    </location>
</feature>
<dbReference type="PATRIC" id="fig|1549748.8.peg.54"/>
<evidence type="ECO:0000256" key="3">
    <source>
        <dbReference type="ARBA" id="ARBA00022475"/>
    </source>
</evidence>
<keyword evidence="9" id="KW-0472">Membrane</keyword>
<dbReference type="OrthoDB" id="8430269at2"/>
<dbReference type="SUPFAM" id="SSF52540">
    <property type="entry name" value="P-loop containing nucleoside triphosphate hydrolases"/>
    <property type="match status" value="2"/>
</dbReference>
<dbReference type="InterPro" id="IPR003593">
    <property type="entry name" value="AAA+_ATPase"/>
</dbReference>
<organism evidence="12 13">
    <name type="scientific">Kiloniella litopenaei</name>
    <dbReference type="NCBI Taxonomy" id="1549748"/>
    <lineage>
        <taxon>Bacteria</taxon>
        <taxon>Pseudomonadati</taxon>
        <taxon>Pseudomonadota</taxon>
        <taxon>Alphaproteobacteria</taxon>
        <taxon>Rhodospirillales</taxon>
        <taxon>Kiloniellaceae</taxon>
        <taxon>Kiloniella</taxon>
    </lineage>
</organism>
<keyword evidence="6" id="KW-0547">Nucleotide-binding</keyword>
<dbReference type="EMBL" id="LANI01000001">
    <property type="protein sequence ID" value="KKJ78577.1"/>
    <property type="molecule type" value="Genomic_DNA"/>
</dbReference>
<dbReference type="CDD" id="cd03216">
    <property type="entry name" value="ABC_Carb_Monos_I"/>
    <property type="match status" value="1"/>
</dbReference>
<evidence type="ECO:0000259" key="11">
    <source>
        <dbReference type="PROSITE" id="PS50893"/>
    </source>
</evidence>
<evidence type="ECO:0000256" key="10">
    <source>
        <dbReference type="SAM" id="MobiDB-lite"/>
    </source>
</evidence>
<keyword evidence="3" id="KW-1003">Cell membrane</keyword>
<keyword evidence="5" id="KW-0677">Repeat</keyword>
<keyword evidence="4" id="KW-0762">Sugar transport</keyword>
<dbReference type="InterPro" id="IPR050107">
    <property type="entry name" value="ABC_carbohydrate_import_ATPase"/>
</dbReference>
<dbReference type="PROSITE" id="PS50893">
    <property type="entry name" value="ABC_TRANSPORTER_2"/>
    <property type="match status" value="2"/>
</dbReference>
<dbReference type="InterPro" id="IPR027417">
    <property type="entry name" value="P-loop_NTPase"/>
</dbReference>
<evidence type="ECO:0000256" key="2">
    <source>
        <dbReference type="ARBA" id="ARBA00022448"/>
    </source>
</evidence>
<dbReference type="RefSeq" id="WP_046501496.1">
    <property type="nucleotide sequence ID" value="NZ_LANI01000001.1"/>
</dbReference>
<dbReference type="GO" id="GO:0016887">
    <property type="term" value="F:ATP hydrolysis activity"/>
    <property type="evidence" value="ECO:0007669"/>
    <property type="project" value="InterPro"/>
</dbReference>
<dbReference type="PROSITE" id="PS00211">
    <property type="entry name" value="ABC_TRANSPORTER_1"/>
    <property type="match status" value="2"/>
</dbReference>
<dbReference type="Gene3D" id="3.40.50.300">
    <property type="entry name" value="P-loop containing nucleotide triphosphate hydrolases"/>
    <property type="match status" value="2"/>
</dbReference>
<dbReference type="InterPro" id="IPR017871">
    <property type="entry name" value="ABC_transporter-like_CS"/>
</dbReference>
<name>A0A0M2R9Q5_9PROT</name>
<dbReference type="SMART" id="SM00382">
    <property type="entry name" value="AAA"/>
    <property type="match status" value="2"/>
</dbReference>
<protein>
    <submittedName>
        <fullName evidence="12">Sugar ABC transporter ATP-binding protein</fullName>
    </submittedName>
</protein>
<dbReference type="PANTHER" id="PTHR43790">
    <property type="entry name" value="CARBOHYDRATE TRANSPORT ATP-BINDING PROTEIN MG119-RELATED"/>
    <property type="match status" value="1"/>
</dbReference>
<evidence type="ECO:0000313" key="13">
    <source>
        <dbReference type="Proteomes" id="UP000034491"/>
    </source>
</evidence>
<keyword evidence="7 12" id="KW-0067">ATP-binding</keyword>
<sequence length="531" mass="57415">MALLAFHNITKRFGSLTANDDISFSLDKGEVIALLGENGAGKTTLMNILYGHYTADEGYIEVEGQKLPAGQTDAAINAGIGMVHQHFTLAENLTVLENIMLGTESLWSLGQKRAPAKAKLAQMSKDYGLKVDPDARVADLSVGERQRVEILKALYRDARVLILDEPTAVLTPQEADSLFKTLKSLTKEGFAIIFISHKLHEILAISTRVEVLRRGKIVGSIETEKADRKLLAEMMVGRTVERPVLEQMTIGKPVVELDDVSIEDNSKDASGVPKLNQVNLTVHQHEIVGIAGVAGNGQSTLADLLSGLEKPDAGTFTLLGKEVTSASPADIVHRGVGRIPEDRHSSGVVGDMMLWENLISEDLRHAPVSKAGVLIDRKACLERANKLIDAFDIRCEGPEAETKLLSGGNMQKLILARALSPKPDFILANQPVRGLDEGAIAYVHEQLLAARKRGAAIVLISEDLDELFALCDRIAVMYHGALTQSYDAKSLTTAEVGLMMAGTNHLVQAPSDNSIHSETTNSGNEEQPHAN</sequence>
<dbReference type="STRING" id="1549748.WH95_00250"/>
<keyword evidence="13" id="KW-1185">Reference proteome</keyword>
<gene>
    <name evidence="12" type="ORF">WH95_00250</name>
</gene>
<dbReference type="InterPro" id="IPR003439">
    <property type="entry name" value="ABC_transporter-like_ATP-bd"/>
</dbReference>
<evidence type="ECO:0000256" key="4">
    <source>
        <dbReference type="ARBA" id="ARBA00022597"/>
    </source>
</evidence>
<dbReference type="GO" id="GO:0005886">
    <property type="term" value="C:plasma membrane"/>
    <property type="evidence" value="ECO:0007669"/>
    <property type="project" value="UniProtKB-SubCell"/>
</dbReference>
<evidence type="ECO:0000256" key="7">
    <source>
        <dbReference type="ARBA" id="ARBA00022840"/>
    </source>
</evidence>
<evidence type="ECO:0000256" key="1">
    <source>
        <dbReference type="ARBA" id="ARBA00004202"/>
    </source>
</evidence>
<evidence type="ECO:0000256" key="8">
    <source>
        <dbReference type="ARBA" id="ARBA00022967"/>
    </source>
</evidence>
<dbReference type="PANTHER" id="PTHR43790:SF9">
    <property type="entry name" value="GALACTOFURANOSE TRANSPORTER ATP-BINDING PROTEIN YTFR"/>
    <property type="match status" value="1"/>
</dbReference>
<dbReference type="CDD" id="cd03215">
    <property type="entry name" value="ABC_Carb_Monos_II"/>
    <property type="match status" value="1"/>
</dbReference>
<dbReference type="GO" id="GO:0005524">
    <property type="term" value="F:ATP binding"/>
    <property type="evidence" value="ECO:0007669"/>
    <property type="project" value="UniProtKB-KW"/>
</dbReference>
<dbReference type="FunFam" id="3.40.50.300:FF:000127">
    <property type="entry name" value="Ribose import ATP-binding protein RbsA"/>
    <property type="match status" value="1"/>
</dbReference>
<comment type="caution">
    <text evidence="12">The sequence shown here is derived from an EMBL/GenBank/DDBJ whole genome shotgun (WGS) entry which is preliminary data.</text>
</comment>
<keyword evidence="2" id="KW-0813">Transport</keyword>
<feature type="domain" description="ABC transporter" evidence="11">
    <location>
        <begin position="255"/>
        <end position="504"/>
    </location>
</feature>
<evidence type="ECO:0000256" key="9">
    <source>
        <dbReference type="ARBA" id="ARBA00023136"/>
    </source>
</evidence>
<evidence type="ECO:0000256" key="6">
    <source>
        <dbReference type="ARBA" id="ARBA00022741"/>
    </source>
</evidence>
<accession>A0A0M2R9Q5</accession>
<feature type="compositionally biased region" description="Polar residues" evidence="10">
    <location>
        <begin position="510"/>
        <end position="525"/>
    </location>
</feature>
<evidence type="ECO:0000313" key="12">
    <source>
        <dbReference type="EMBL" id="KKJ78577.1"/>
    </source>
</evidence>
<dbReference type="Proteomes" id="UP000034491">
    <property type="component" value="Unassembled WGS sequence"/>
</dbReference>
<reference evidence="12 13" key="1">
    <citation type="submission" date="2015-03" db="EMBL/GenBank/DDBJ databases">
        <title>Genome sequence of Kiloniella sp. P1-1, isolated from the gut microflora of Pacific white shrimp, Penaeus vannamei.</title>
        <authorList>
            <person name="Shao Z."/>
            <person name="Wang L."/>
            <person name="Li X."/>
        </authorList>
    </citation>
    <scope>NUCLEOTIDE SEQUENCE [LARGE SCALE GENOMIC DNA]</scope>
    <source>
        <strain evidence="12 13">P1-1</strain>
    </source>
</reference>
<evidence type="ECO:0000256" key="5">
    <source>
        <dbReference type="ARBA" id="ARBA00022737"/>
    </source>
</evidence>
<keyword evidence="8" id="KW-1278">Translocase</keyword>
<dbReference type="Pfam" id="PF00005">
    <property type="entry name" value="ABC_tran"/>
    <property type="match status" value="2"/>
</dbReference>
<dbReference type="AlphaFoldDB" id="A0A0M2R9Q5"/>
<comment type="subcellular location">
    <subcellularLocation>
        <location evidence="1">Cell membrane</location>
        <topology evidence="1">Peripheral membrane protein</topology>
    </subcellularLocation>
</comment>
<feature type="domain" description="ABC transporter" evidence="11">
    <location>
        <begin position="4"/>
        <end position="239"/>
    </location>
</feature>
<proteinExistence type="predicted"/>